<dbReference type="Pfam" id="PF14953">
    <property type="entry name" value="DUF4504"/>
    <property type="match status" value="1"/>
</dbReference>
<organism evidence="1 2">
    <name type="scientific">Umbelopsis vinacea</name>
    <dbReference type="NCBI Taxonomy" id="44442"/>
    <lineage>
        <taxon>Eukaryota</taxon>
        <taxon>Fungi</taxon>
        <taxon>Fungi incertae sedis</taxon>
        <taxon>Mucoromycota</taxon>
        <taxon>Mucoromycotina</taxon>
        <taxon>Umbelopsidomycetes</taxon>
        <taxon>Umbelopsidales</taxon>
        <taxon>Umbelopsidaceae</taxon>
        <taxon>Umbelopsis</taxon>
    </lineage>
</organism>
<evidence type="ECO:0000313" key="2">
    <source>
        <dbReference type="Proteomes" id="UP000612746"/>
    </source>
</evidence>
<accession>A0A8H7U7F0</accession>
<name>A0A8H7U7F0_9FUNG</name>
<dbReference type="InterPro" id="IPR027850">
    <property type="entry name" value="DUF4504"/>
</dbReference>
<gene>
    <name evidence="1" type="ORF">INT44_000074</name>
</gene>
<evidence type="ECO:0000313" key="1">
    <source>
        <dbReference type="EMBL" id="KAG2173961.1"/>
    </source>
</evidence>
<comment type="caution">
    <text evidence="1">The sequence shown here is derived from an EMBL/GenBank/DDBJ whole genome shotgun (WGS) entry which is preliminary data.</text>
</comment>
<dbReference type="PANTHER" id="PTHR31366">
    <property type="entry name" value="UPF0739 PROTEIN C1ORF74"/>
    <property type="match status" value="1"/>
</dbReference>
<dbReference type="Proteomes" id="UP000612746">
    <property type="component" value="Unassembled WGS sequence"/>
</dbReference>
<dbReference type="PANTHER" id="PTHR31366:SF2">
    <property type="entry name" value="UPF0739 PROTEIN C1ORF74"/>
    <property type="match status" value="1"/>
</dbReference>
<keyword evidence="2" id="KW-1185">Reference proteome</keyword>
<dbReference type="AlphaFoldDB" id="A0A8H7U7F0"/>
<proteinExistence type="predicted"/>
<dbReference type="EMBL" id="JAEPRA010000017">
    <property type="protein sequence ID" value="KAG2173961.1"/>
    <property type="molecule type" value="Genomic_DNA"/>
</dbReference>
<dbReference type="OrthoDB" id="2395010at2759"/>
<sequence>MQNISSWNIVKDIIHILSTLRFTKSLRRKTVSSLAKAIVAAGIRIAHLVDVAYLKREEASELQHQLQSQSHCTPLAQFIHHQLKPALSGPDSLLTIDPIPSFMISLTGWLLEYPVIYVQSVPDEDDASLEWRPASGNALSGVPLTVVAVGIGFGQERHDHRMLSFSYPSLLFNEQQHQVIHNNLSTMIQSRCEASSSDIYFEIIITQETLDRVAM</sequence>
<reference evidence="1" key="1">
    <citation type="submission" date="2020-12" db="EMBL/GenBank/DDBJ databases">
        <title>Metabolic potential, ecology and presence of endohyphal bacteria is reflected in genomic diversity of Mucoromycotina.</title>
        <authorList>
            <person name="Muszewska A."/>
            <person name="Okrasinska A."/>
            <person name="Steczkiewicz K."/>
            <person name="Drgas O."/>
            <person name="Orlowska M."/>
            <person name="Perlinska-Lenart U."/>
            <person name="Aleksandrzak-Piekarczyk T."/>
            <person name="Szatraj K."/>
            <person name="Zielenkiewicz U."/>
            <person name="Pilsyk S."/>
            <person name="Malc E."/>
            <person name="Mieczkowski P."/>
            <person name="Kruszewska J.S."/>
            <person name="Biernat P."/>
            <person name="Pawlowska J."/>
        </authorList>
    </citation>
    <scope>NUCLEOTIDE SEQUENCE</scope>
    <source>
        <strain evidence="1">WA0000051536</strain>
    </source>
</reference>
<protein>
    <submittedName>
        <fullName evidence="1">Uncharacterized protein</fullName>
    </submittedName>
</protein>